<keyword evidence="1" id="KW-0812">Transmembrane</keyword>
<accession>A0A9X1YI52</accession>
<dbReference type="AlphaFoldDB" id="A0A9X1YI52"/>
<evidence type="ECO:0000313" key="3">
    <source>
        <dbReference type="Proteomes" id="UP001139353"/>
    </source>
</evidence>
<reference evidence="2" key="1">
    <citation type="submission" date="2021-11" db="EMBL/GenBank/DDBJ databases">
        <title>BS-T2-15 a new species belonging to the Comamonadaceae family isolated from the soil of a French oak forest.</title>
        <authorList>
            <person name="Mieszkin S."/>
            <person name="Alain K."/>
        </authorList>
    </citation>
    <scope>NUCLEOTIDE SEQUENCE</scope>
    <source>
        <strain evidence="2">BS-T2-15</strain>
    </source>
</reference>
<feature type="transmembrane region" description="Helical" evidence="1">
    <location>
        <begin position="7"/>
        <end position="25"/>
    </location>
</feature>
<organism evidence="2 3">
    <name type="scientific">Scleromatobacter humisilvae</name>
    <dbReference type="NCBI Taxonomy" id="2897159"/>
    <lineage>
        <taxon>Bacteria</taxon>
        <taxon>Pseudomonadati</taxon>
        <taxon>Pseudomonadota</taxon>
        <taxon>Betaproteobacteria</taxon>
        <taxon>Burkholderiales</taxon>
        <taxon>Sphaerotilaceae</taxon>
        <taxon>Scleromatobacter</taxon>
    </lineage>
</organism>
<evidence type="ECO:0000313" key="2">
    <source>
        <dbReference type="EMBL" id="MCK9686774.1"/>
    </source>
</evidence>
<sequence>MKLAINIAFGVAVCAAVLYAFWHWFGVFGLVYAMPVLAILGKSIVEIVTGFPRFAQRLALRKVAGRYYEFRGRAMDIHIDADARCWVATADARKVAALPADAVLKRMAPLECRELGDPVQWRMTTEGLAQVLAKSTDADVAKFRTWLEVEVARPARNRRDGRKVPA</sequence>
<name>A0A9X1YI52_9BURK</name>
<protein>
    <submittedName>
        <fullName evidence="2">Uncharacterized protein</fullName>
    </submittedName>
</protein>
<keyword evidence="3" id="KW-1185">Reference proteome</keyword>
<gene>
    <name evidence="2" type="ORF">LPC04_13760</name>
</gene>
<dbReference type="Proteomes" id="UP001139353">
    <property type="component" value="Unassembled WGS sequence"/>
</dbReference>
<feature type="transmembrane region" description="Helical" evidence="1">
    <location>
        <begin position="31"/>
        <end position="52"/>
    </location>
</feature>
<keyword evidence="1" id="KW-1133">Transmembrane helix</keyword>
<evidence type="ECO:0000256" key="1">
    <source>
        <dbReference type="SAM" id="Phobius"/>
    </source>
</evidence>
<dbReference type="RefSeq" id="WP_275682814.1">
    <property type="nucleotide sequence ID" value="NZ_JAJLJH010000003.1"/>
</dbReference>
<keyword evidence="1" id="KW-0472">Membrane</keyword>
<dbReference type="EMBL" id="JAJLJH010000003">
    <property type="protein sequence ID" value="MCK9686774.1"/>
    <property type="molecule type" value="Genomic_DNA"/>
</dbReference>
<comment type="caution">
    <text evidence="2">The sequence shown here is derived from an EMBL/GenBank/DDBJ whole genome shotgun (WGS) entry which is preliminary data.</text>
</comment>
<proteinExistence type="predicted"/>